<comment type="caution">
    <text evidence="2">The sequence shown here is derived from an EMBL/GenBank/DDBJ whole genome shotgun (WGS) entry which is preliminary data.</text>
</comment>
<dbReference type="Proteomes" id="UP000033140">
    <property type="component" value="Unassembled WGS sequence"/>
</dbReference>
<dbReference type="OMA" id="SCNQTIL"/>
<sequence>MSDQQLLGIVILSRHGDRTQYYQNPTNYTSTETAITPLGERQNYKQGSFVASRYLNASSDHYIQGIAEVANVDQLDVKADAGGEGNVVLLSAYAFWEGVYPPTTRENITLANGTTVTSPLGGYQYVPVTTIVETDSPMLEPWTSCPAFTKNLNSFYASSFFSDKSTESADFRSNLTSYVGGRNTSLINMYNTFDYMNVNSIHNATYLDSLPDTFLAQTRDLANWHEYYSFSSPAPGGIGNIAGRTLMPMIMDSMNDIVNDDIKIAHYAFAYKPFISVFNMTGADSSAEDIKGIVDYASLAVFELWGTSSDNSSVTVNFLFKNGTDDDRPLTQYPILGAQNVTFESFVNTMEPYGIPTLRDWCTTCNQTSSTMGCDLYFTSDSSSTATTSSDKNWSGAVSPVAAGFIGAVVALAVAALLAGIWGFIIAPKRRRAVVSAYAPSESSMRQEDTIHLSEMGKPISGFVPLVYPLTTPSWGRLCSRLSCRRESVEPSNTVQNFALQSNVSATCCHTHESNHRGFVSKTAKQSCYLKGYYSRQTIANYVHLPNTNSERNLSIFQSSCLLLATLIRCSGLHCSFAVSRFRMPNSRPLTDTVSKKTFSITVLLPQ</sequence>
<keyword evidence="1" id="KW-0472">Membrane</keyword>
<dbReference type="InterPro" id="IPR029033">
    <property type="entry name" value="His_PPase_superfam"/>
</dbReference>
<proteinExistence type="predicted"/>
<dbReference type="InterPro" id="IPR050645">
    <property type="entry name" value="Histidine_acid_phosphatase"/>
</dbReference>
<dbReference type="PANTHER" id="PTHR11567">
    <property type="entry name" value="ACID PHOSPHATASE-RELATED"/>
    <property type="match status" value="1"/>
</dbReference>
<evidence type="ECO:0000256" key="1">
    <source>
        <dbReference type="SAM" id="Phobius"/>
    </source>
</evidence>
<reference evidence="2 3" key="1">
    <citation type="journal article" date="2011" name="J. Gen. Appl. Microbiol.">
        <title>Draft genome sequencing of the enigmatic yeast Saitoella complicata.</title>
        <authorList>
            <person name="Nishida H."/>
            <person name="Hamamoto M."/>
            <person name="Sugiyama J."/>
        </authorList>
    </citation>
    <scope>NUCLEOTIDE SEQUENCE [LARGE SCALE GENOMIC DNA]</scope>
    <source>
        <strain evidence="2 3">NRRL Y-17804</strain>
    </source>
</reference>
<dbReference type="SUPFAM" id="SSF53254">
    <property type="entry name" value="Phosphoglycerate mutase-like"/>
    <property type="match status" value="1"/>
</dbReference>
<gene>
    <name evidence="2" type="ORF">G7K_0412-t1</name>
</gene>
<protein>
    <recommendedName>
        <fullName evidence="4">Phosphoglycerate mutase-like protein</fullName>
    </recommendedName>
</protein>
<keyword evidence="1" id="KW-1133">Transmembrane helix</keyword>
<feature type="transmembrane region" description="Helical" evidence="1">
    <location>
        <begin position="401"/>
        <end position="425"/>
    </location>
</feature>
<dbReference type="STRING" id="698492.A0A0E9N9U0"/>
<dbReference type="Gene3D" id="3.40.50.1240">
    <property type="entry name" value="Phosphoglycerate mutase-like"/>
    <property type="match status" value="1"/>
</dbReference>
<evidence type="ECO:0000313" key="3">
    <source>
        <dbReference type="Proteomes" id="UP000033140"/>
    </source>
</evidence>
<reference evidence="2 3" key="3">
    <citation type="journal article" date="2015" name="Genome Announc.">
        <title>Draft Genome Sequence of the Archiascomycetous Yeast Saitoella complicata.</title>
        <authorList>
            <person name="Yamauchi K."/>
            <person name="Kondo S."/>
            <person name="Hamamoto M."/>
            <person name="Takahashi Y."/>
            <person name="Ogura Y."/>
            <person name="Hayashi T."/>
            <person name="Nishida H."/>
        </authorList>
    </citation>
    <scope>NUCLEOTIDE SEQUENCE [LARGE SCALE GENOMIC DNA]</scope>
    <source>
        <strain evidence="2 3">NRRL Y-17804</strain>
    </source>
</reference>
<keyword evidence="3" id="KW-1185">Reference proteome</keyword>
<reference evidence="2 3" key="2">
    <citation type="journal article" date="2014" name="J. Gen. Appl. Microbiol.">
        <title>The early diverging ascomycetous budding yeast Saitoella complicata has three histone deacetylases belonging to the Clr6, Hos2, and Rpd3 lineages.</title>
        <authorList>
            <person name="Nishida H."/>
            <person name="Matsumoto T."/>
            <person name="Kondo S."/>
            <person name="Hamamoto M."/>
            <person name="Yoshikawa H."/>
        </authorList>
    </citation>
    <scope>NUCLEOTIDE SEQUENCE [LARGE SCALE GENOMIC DNA]</scope>
    <source>
        <strain evidence="2 3">NRRL Y-17804</strain>
    </source>
</reference>
<keyword evidence="1" id="KW-0812">Transmembrane</keyword>
<dbReference type="PANTHER" id="PTHR11567:SF142">
    <property type="entry name" value="PHOSPHOGLYCERATE MUTASE-LIKE PROTEIN"/>
    <property type="match status" value="1"/>
</dbReference>
<name>A0A0E9N9U0_SAICN</name>
<organism evidence="2 3">
    <name type="scientific">Saitoella complicata (strain BCRC 22490 / CBS 7301 / JCM 7358 / NBRC 10748 / NRRL Y-17804)</name>
    <dbReference type="NCBI Taxonomy" id="698492"/>
    <lineage>
        <taxon>Eukaryota</taxon>
        <taxon>Fungi</taxon>
        <taxon>Dikarya</taxon>
        <taxon>Ascomycota</taxon>
        <taxon>Taphrinomycotina</taxon>
        <taxon>Taphrinomycotina incertae sedis</taxon>
        <taxon>Saitoella</taxon>
    </lineage>
</organism>
<evidence type="ECO:0008006" key="4">
    <source>
        <dbReference type="Google" id="ProtNLM"/>
    </source>
</evidence>
<dbReference type="GO" id="GO:0016791">
    <property type="term" value="F:phosphatase activity"/>
    <property type="evidence" value="ECO:0007669"/>
    <property type="project" value="TreeGrafter"/>
</dbReference>
<dbReference type="AlphaFoldDB" id="A0A0E9N9U0"/>
<evidence type="ECO:0000313" key="2">
    <source>
        <dbReference type="EMBL" id="GAO46175.1"/>
    </source>
</evidence>
<accession>A0A0E9N9U0</accession>
<dbReference type="EMBL" id="BACD03000002">
    <property type="protein sequence ID" value="GAO46175.1"/>
    <property type="molecule type" value="Genomic_DNA"/>
</dbReference>